<reference evidence="1 2" key="1">
    <citation type="submission" date="2020-07" db="EMBL/GenBank/DDBJ databases">
        <title>Comparative genomics of pyrophilous fungi reveals a link between fire events and developmental genes.</title>
        <authorList>
            <consortium name="DOE Joint Genome Institute"/>
            <person name="Steindorff A.S."/>
            <person name="Carver A."/>
            <person name="Calhoun S."/>
            <person name="Stillman K."/>
            <person name="Liu H."/>
            <person name="Lipzen A."/>
            <person name="Pangilinan J."/>
            <person name="Labutti K."/>
            <person name="Bruns T.D."/>
            <person name="Grigoriev I.V."/>
        </authorList>
    </citation>
    <scope>NUCLEOTIDE SEQUENCE [LARGE SCALE GENOMIC DNA]</scope>
    <source>
        <strain evidence="1 2">CBS 144469</strain>
    </source>
</reference>
<comment type="caution">
    <text evidence="1">The sequence shown here is derived from an EMBL/GenBank/DDBJ whole genome shotgun (WGS) entry which is preliminary data.</text>
</comment>
<keyword evidence="2" id="KW-1185">Reference proteome</keyword>
<gene>
    <name evidence="1" type="ORF">DFP72DRAFT_227480</name>
</gene>
<sequence>MHRIGLPRLVARMPQYRRRCFRGTISATMSRFKVGGTEDRTRVSGFAFARRLVFHEVPRWGAVREGAVRWRWSAMYEAFTPSRETAGRGMTTRWVDGRRAIGAGSWFDGGPRGVSGTGLLSPQGYGFLPSFLPVCAPILGFVRPFVRLSVLLRRGFRVRARIGVEFIFEVRYSLCQVRAVLAFVRSILYFCFLKCAEGVAMAVVLCTVPLNGCFCSFVRSGSVMIRSSWCREAHARFTFPS</sequence>
<evidence type="ECO:0000313" key="1">
    <source>
        <dbReference type="EMBL" id="KAF6741824.1"/>
    </source>
</evidence>
<evidence type="ECO:0000313" key="2">
    <source>
        <dbReference type="Proteomes" id="UP000521943"/>
    </source>
</evidence>
<dbReference type="AlphaFoldDB" id="A0A8H6H7E9"/>
<proteinExistence type="predicted"/>
<name>A0A8H6H7E9_9AGAR</name>
<dbReference type="EMBL" id="JACGCI010000215">
    <property type="protein sequence ID" value="KAF6741824.1"/>
    <property type="molecule type" value="Genomic_DNA"/>
</dbReference>
<organism evidence="1 2">
    <name type="scientific">Ephemerocybe angulata</name>
    <dbReference type="NCBI Taxonomy" id="980116"/>
    <lineage>
        <taxon>Eukaryota</taxon>
        <taxon>Fungi</taxon>
        <taxon>Dikarya</taxon>
        <taxon>Basidiomycota</taxon>
        <taxon>Agaricomycotina</taxon>
        <taxon>Agaricomycetes</taxon>
        <taxon>Agaricomycetidae</taxon>
        <taxon>Agaricales</taxon>
        <taxon>Agaricineae</taxon>
        <taxon>Psathyrellaceae</taxon>
        <taxon>Ephemerocybe</taxon>
    </lineage>
</organism>
<accession>A0A8H6H7E9</accession>
<dbReference type="Proteomes" id="UP000521943">
    <property type="component" value="Unassembled WGS sequence"/>
</dbReference>
<protein>
    <submittedName>
        <fullName evidence="1">Uncharacterized protein</fullName>
    </submittedName>
</protein>